<organism evidence="3 4">
    <name type="scientific">Amphibalanus amphitrite</name>
    <name type="common">Striped barnacle</name>
    <name type="synonym">Balanus amphitrite</name>
    <dbReference type="NCBI Taxonomy" id="1232801"/>
    <lineage>
        <taxon>Eukaryota</taxon>
        <taxon>Metazoa</taxon>
        <taxon>Ecdysozoa</taxon>
        <taxon>Arthropoda</taxon>
        <taxon>Crustacea</taxon>
        <taxon>Multicrustacea</taxon>
        <taxon>Cirripedia</taxon>
        <taxon>Thoracica</taxon>
        <taxon>Thoracicalcarea</taxon>
        <taxon>Balanomorpha</taxon>
        <taxon>Balanoidea</taxon>
        <taxon>Balanidae</taxon>
        <taxon>Amphibalaninae</taxon>
        <taxon>Amphibalanus</taxon>
    </lineage>
</organism>
<evidence type="ECO:0000313" key="3">
    <source>
        <dbReference type="EMBL" id="KAF0307061.1"/>
    </source>
</evidence>
<dbReference type="GO" id="GO:0005544">
    <property type="term" value="F:calcium-dependent phospholipid binding"/>
    <property type="evidence" value="ECO:0007669"/>
    <property type="project" value="TreeGrafter"/>
</dbReference>
<keyword evidence="4" id="KW-1185">Reference proteome</keyword>
<name>A0A6A4WY65_AMPAM</name>
<protein>
    <submittedName>
        <fullName evidence="3">Synaptotagmin-15</fullName>
    </submittedName>
</protein>
<evidence type="ECO:0000313" key="4">
    <source>
        <dbReference type="Proteomes" id="UP000440578"/>
    </source>
</evidence>
<proteinExistence type="predicted"/>
<dbReference type="InterPro" id="IPR035892">
    <property type="entry name" value="C2_domain_sf"/>
</dbReference>
<dbReference type="Gene3D" id="2.60.40.150">
    <property type="entry name" value="C2 domain"/>
    <property type="match status" value="2"/>
</dbReference>
<dbReference type="InterPro" id="IPR001565">
    <property type="entry name" value="Synaptotagmin"/>
</dbReference>
<dbReference type="Proteomes" id="UP000440578">
    <property type="component" value="Unassembled WGS sequence"/>
</dbReference>
<dbReference type="AlphaFoldDB" id="A0A6A4WY65"/>
<evidence type="ECO:0000259" key="2">
    <source>
        <dbReference type="PROSITE" id="PS50004"/>
    </source>
</evidence>
<dbReference type="GO" id="GO:0017156">
    <property type="term" value="P:calcium-ion regulated exocytosis"/>
    <property type="evidence" value="ECO:0007669"/>
    <property type="project" value="TreeGrafter"/>
</dbReference>
<feature type="domain" description="C2" evidence="2">
    <location>
        <begin position="4"/>
        <end position="132"/>
    </location>
</feature>
<dbReference type="PROSITE" id="PS50004">
    <property type="entry name" value="C2"/>
    <property type="match status" value="2"/>
</dbReference>
<dbReference type="GO" id="GO:0030276">
    <property type="term" value="F:clathrin binding"/>
    <property type="evidence" value="ECO:0007669"/>
    <property type="project" value="TreeGrafter"/>
</dbReference>
<comment type="caution">
    <text evidence="3">The sequence shown here is derived from an EMBL/GenBank/DDBJ whole genome shotgun (WGS) entry which is preliminary data.</text>
</comment>
<gene>
    <name evidence="3" type="primary">Syt15</name>
    <name evidence="3" type="ORF">FJT64_021542</name>
</gene>
<dbReference type="SMART" id="SM00239">
    <property type="entry name" value="C2"/>
    <property type="match status" value="2"/>
</dbReference>
<sequence>MHSLQGRLWFSVSYTASEEKLTVTIIKAKKLPQRSRDEPDSCDPVIRVHLLPDQRRYLQSHQKKNTCNPRFDEEFSFMIPQRRLSEHSIRISVYDSRRNRKHVPLGMVTHSLRAGVHLTNAVRDISRVDDELDSGCSAGSASTSCVRAAAAAAAAPAAGTAGGLLVGLTYNAGLRRLTVAILEAVQLESVSGSGGGAEHPSTYAKVTMYHHTRGIQSRRTETVRNSSCPKYAESFTLQLPADALSAIHLRIKVKQRRPPARRVGL</sequence>
<dbReference type="GO" id="GO:0001786">
    <property type="term" value="F:phosphatidylserine binding"/>
    <property type="evidence" value="ECO:0007669"/>
    <property type="project" value="TreeGrafter"/>
</dbReference>
<dbReference type="GO" id="GO:0000149">
    <property type="term" value="F:SNARE binding"/>
    <property type="evidence" value="ECO:0007669"/>
    <property type="project" value="TreeGrafter"/>
</dbReference>
<dbReference type="EMBL" id="VIIS01000610">
    <property type="protein sequence ID" value="KAF0307061.1"/>
    <property type="molecule type" value="Genomic_DNA"/>
</dbReference>
<dbReference type="InterPro" id="IPR000008">
    <property type="entry name" value="C2_dom"/>
</dbReference>
<dbReference type="GO" id="GO:0005886">
    <property type="term" value="C:plasma membrane"/>
    <property type="evidence" value="ECO:0007669"/>
    <property type="project" value="TreeGrafter"/>
</dbReference>
<dbReference type="PANTHER" id="PTHR10024:SF234">
    <property type="entry name" value="SYNAPTOTAGMIN-15-RELATED"/>
    <property type="match status" value="1"/>
</dbReference>
<dbReference type="SUPFAM" id="SSF49562">
    <property type="entry name" value="C2 domain (Calcium/lipid-binding domain, CaLB)"/>
    <property type="match status" value="2"/>
</dbReference>
<keyword evidence="1" id="KW-0677">Repeat</keyword>
<accession>A0A6A4WY65</accession>
<dbReference type="GO" id="GO:0070382">
    <property type="term" value="C:exocytic vesicle"/>
    <property type="evidence" value="ECO:0007669"/>
    <property type="project" value="TreeGrafter"/>
</dbReference>
<dbReference type="GO" id="GO:0005509">
    <property type="term" value="F:calcium ion binding"/>
    <property type="evidence" value="ECO:0007669"/>
    <property type="project" value="TreeGrafter"/>
</dbReference>
<dbReference type="Pfam" id="PF00168">
    <property type="entry name" value="C2"/>
    <property type="match status" value="2"/>
</dbReference>
<dbReference type="PANTHER" id="PTHR10024">
    <property type="entry name" value="SYNAPTOTAGMIN"/>
    <property type="match status" value="1"/>
</dbReference>
<feature type="domain" description="C2" evidence="2">
    <location>
        <begin position="160"/>
        <end position="265"/>
    </location>
</feature>
<evidence type="ECO:0000256" key="1">
    <source>
        <dbReference type="ARBA" id="ARBA00022737"/>
    </source>
</evidence>
<reference evidence="3 4" key="1">
    <citation type="submission" date="2019-07" db="EMBL/GenBank/DDBJ databases">
        <title>Draft genome assembly of a fouling barnacle, Amphibalanus amphitrite (Darwin, 1854): The first reference genome for Thecostraca.</title>
        <authorList>
            <person name="Kim W."/>
        </authorList>
    </citation>
    <scope>NUCLEOTIDE SEQUENCE [LARGE SCALE GENOMIC DNA]</scope>
    <source>
        <strain evidence="3">SNU_AA5</strain>
        <tissue evidence="3">Soma without cirri and trophi</tissue>
    </source>
</reference>
<dbReference type="OrthoDB" id="10259057at2759"/>
<dbReference type="PRINTS" id="PR00399">
    <property type="entry name" value="SYNAPTOTAGMN"/>
</dbReference>